<keyword evidence="14" id="KW-1133">Transmembrane helix</keyword>
<proteinExistence type="inferred from homology"/>
<keyword evidence="6 12" id="KW-0063">Aspartyl esterase</keyword>
<dbReference type="InParanoid" id="A0A1U8AYZ6"/>
<dbReference type="FunFam" id="2.160.20.10:FF:000001">
    <property type="entry name" value="Pectinesterase"/>
    <property type="match status" value="1"/>
</dbReference>
<dbReference type="GO" id="GO:0030599">
    <property type="term" value="F:pectinesterase activity"/>
    <property type="evidence" value="ECO:0000318"/>
    <property type="project" value="GO_Central"/>
</dbReference>
<dbReference type="SMART" id="SM00856">
    <property type="entry name" value="PMEI"/>
    <property type="match status" value="1"/>
</dbReference>
<dbReference type="GO" id="GO:0042545">
    <property type="term" value="P:cell wall modification"/>
    <property type="evidence" value="ECO:0007669"/>
    <property type="project" value="UniProtKB-UniRule"/>
</dbReference>
<dbReference type="Gene3D" id="1.20.140.40">
    <property type="entry name" value="Invertase/pectin methylesterase inhibitor family protein"/>
    <property type="match status" value="1"/>
</dbReference>
<evidence type="ECO:0000256" key="6">
    <source>
        <dbReference type="ARBA" id="ARBA00023085"/>
    </source>
</evidence>
<comment type="similarity">
    <text evidence="3">In the C-terminal section; belongs to the pectinesterase family.</text>
</comment>
<dbReference type="InterPro" id="IPR006501">
    <property type="entry name" value="Pectinesterase_inhib_dom"/>
</dbReference>
<keyword evidence="8" id="KW-0325">Glycoprotein</keyword>
<evidence type="ECO:0000256" key="14">
    <source>
        <dbReference type="SAM" id="Phobius"/>
    </source>
</evidence>
<comment type="similarity">
    <text evidence="2">In the N-terminal section; belongs to the PMEI family.</text>
</comment>
<feature type="compositionally biased region" description="Low complexity" evidence="13">
    <location>
        <begin position="599"/>
        <end position="621"/>
    </location>
</feature>
<dbReference type="Pfam" id="PF04043">
    <property type="entry name" value="PMEI"/>
    <property type="match status" value="1"/>
</dbReference>
<evidence type="ECO:0000256" key="12">
    <source>
        <dbReference type="RuleBase" id="RU000589"/>
    </source>
</evidence>
<dbReference type="GO" id="GO:0046910">
    <property type="term" value="F:pectinesterase inhibitor activity"/>
    <property type="evidence" value="ECO:0000318"/>
    <property type="project" value="GO_Central"/>
</dbReference>
<dbReference type="GO" id="GO:0045490">
    <property type="term" value="P:pectin catabolic process"/>
    <property type="evidence" value="ECO:0007669"/>
    <property type="project" value="UniProtKB-UniRule"/>
</dbReference>
<keyword evidence="16" id="KW-1185">Reference proteome</keyword>
<dbReference type="PANTHER" id="PTHR31707">
    <property type="entry name" value="PECTINESTERASE"/>
    <property type="match status" value="1"/>
</dbReference>
<dbReference type="Pfam" id="PF01095">
    <property type="entry name" value="Pectinesterase"/>
    <property type="match status" value="1"/>
</dbReference>
<evidence type="ECO:0000256" key="4">
    <source>
        <dbReference type="ARBA" id="ARBA00013229"/>
    </source>
</evidence>
<accession>A0A1U8AYZ6</accession>
<evidence type="ECO:0000256" key="1">
    <source>
        <dbReference type="ARBA" id="ARBA00005184"/>
    </source>
</evidence>
<dbReference type="EC" id="3.1.1.11" evidence="4 12"/>
<keyword evidence="14" id="KW-0812">Transmembrane</keyword>
<dbReference type="STRING" id="4432.A0A1U8AYZ6"/>
<evidence type="ECO:0000256" key="11">
    <source>
        <dbReference type="PROSITE-ProRule" id="PRU10040"/>
    </source>
</evidence>
<dbReference type="eggNOG" id="ENOG502QPZF">
    <property type="taxonomic scope" value="Eukaryota"/>
</dbReference>
<dbReference type="InterPro" id="IPR000070">
    <property type="entry name" value="Pectinesterase_cat"/>
</dbReference>
<dbReference type="InterPro" id="IPR011050">
    <property type="entry name" value="Pectin_lyase_fold/virulence"/>
</dbReference>
<dbReference type="SUPFAM" id="SSF101148">
    <property type="entry name" value="Plant invertase/pectin methylesterase inhibitor"/>
    <property type="match status" value="1"/>
</dbReference>
<evidence type="ECO:0000256" key="9">
    <source>
        <dbReference type="ARBA" id="ARBA00047928"/>
    </source>
</evidence>
<dbReference type="CDD" id="cd15798">
    <property type="entry name" value="PMEI-like_3"/>
    <property type="match status" value="1"/>
</dbReference>
<dbReference type="GeneID" id="104605315"/>
<feature type="region of interest" description="Disordered" evidence="13">
    <location>
        <begin position="599"/>
        <end position="627"/>
    </location>
</feature>
<keyword evidence="14" id="KW-0472">Membrane</keyword>
<evidence type="ECO:0000256" key="8">
    <source>
        <dbReference type="ARBA" id="ARBA00023180"/>
    </source>
</evidence>
<evidence type="ECO:0000256" key="13">
    <source>
        <dbReference type="SAM" id="MobiDB-lite"/>
    </source>
</evidence>
<organism evidence="16 17">
    <name type="scientific">Nelumbo nucifera</name>
    <name type="common">Sacred lotus</name>
    <dbReference type="NCBI Taxonomy" id="4432"/>
    <lineage>
        <taxon>Eukaryota</taxon>
        <taxon>Viridiplantae</taxon>
        <taxon>Streptophyta</taxon>
        <taxon>Embryophyta</taxon>
        <taxon>Tracheophyta</taxon>
        <taxon>Spermatophyta</taxon>
        <taxon>Magnoliopsida</taxon>
        <taxon>Proteales</taxon>
        <taxon>Nelumbonaceae</taxon>
        <taxon>Nelumbo</taxon>
    </lineage>
</organism>
<comment type="function">
    <text evidence="10">Acts in the modification of cell walls via demethylesterification of cell wall pectin.</text>
</comment>
<dbReference type="InterPro" id="IPR035513">
    <property type="entry name" value="Invertase/methylesterase_inhib"/>
</dbReference>
<dbReference type="OMA" id="MVLQNCT"/>
<dbReference type="InterPro" id="IPR012334">
    <property type="entry name" value="Pectin_lyas_fold"/>
</dbReference>
<dbReference type="NCBIfam" id="TIGR01614">
    <property type="entry name" value="PME_inhib"/>
    <property type="match status" value="1"/>
</dbReference>
<dbReference type="SUPFAM" id="SSF51126">
    <property type="entry name" value="Pectin lyase-like"/>
    <property type="match status" value="1"/>
</dbReference>
<sequence>MPYGDANNDAEKKKRIAVISASSLILVAMVVAVAVGVNHNTSDASGDGESVSKDSGGDIQSSMKAIKAICQPTDYKETCVQSLSSAAGNTTDPKELVRVGFQVAMKHIREALSQSETLKEVEKDPRAKQALLSCQELMDYAIDDLKNSFDKLGAFDISKVDNILADLKVWLTSVNTYQVTCTDGFENTTGDAGERMKKALKTSGELTENALAMVDEISSILNQLQIPALNRRRLFSTKESAESSETPTTAEDDIPAWIPNEHRKLLFTGPLDALKPDLVVAKDGTGNFATILEALESLPKTKENKTIIMYIKEGVYSEIVEISRNLTGSFIMYGDGPTRTKITGSLNFIDGTPTFKTATVSVNAHGFICKDIGIENAAGAEKHQAVALKVVADMVVFFNCQMDGYQDTLYAHSGRHFFRDCTISGTIDYIFGNGESIFQNCKMVIRKPMVNQANIVTAQGRKTEREVSAIVLQGCTISADPSLVPEKNVFKSYLGRPWKEFSRTIIMETDIDDSISPDGWMPWMGDFGLQTCYYAEFNNRGPGAVLTNRVKWPGIKTPLTPEQAQEYTAAPYIQADDWVKPLGIPYVPGLMSGPAAAAALPTPAASTPAASATPAATSTPAASPPEA</sequence>
<dbReference type="Gene3D" id="2.160.20.10">
    <property type="entry name" value="Single-stranded right-handed beta-helix, Pectin lyase-like"/>
    <property type="match status" value="1"/>
</dbReference>
<comment type="catalytic activity">
    <reaction evidence="9 12">
        <text>[(1-&gt;4)-alpha-D-galacturonosyl methyl ester](n) + n H2O = [(1-&gt;4)-alpha-D-galacturonosyl](n) + n methanol + n H(+)</text>
        <dbReference type="Rhea" id="RHEA:22380"/>
        <dbReference type="Rhea" id="RHEA-COMP:14570"/>
        <dbReference type="Rhea" id="RHEA-COMP:14573"/>
        <dbReference type="ChEBI" id="CHEBI:15377"/>
        <dbReference type="ChEBI" id="CHEBI:15378"/>
        <dbReference type="ChEBI" id="CHEBI:17790"/>
        <dbReference type="ChEBI" id="CHEBI:140522"/>
        <dbReference type="ChEBI" id="CHEBI:140523"/>
        <dbReference type="EC" id="3.1.1.11"/>
    </reaction>
</comment>
<feature type="transmembrane region" description="Helical" evidence="14">
    <location>
        <begin position="16"/>
        <end position="37"/>
    </location>
</feature>
<name>A0A1U8AYZ6_NELNU</name>
<evidence type="ECO:0000256" key="7">
    <source>
        <dbReference type="ARBA" id="ARBA00023157"/>
    </source>
</evidence>
<evidence type="ECO:0000256" key="10">
    <source>
        <dbReference type="ARBA" id="ARBA00057335"/>
    </source>
</evidence>
<evidence type="ECO:0000313" key="17">
    <source>
        <dbReference type="RefSeq" id="XP_010268337.1"/>
    </source>
</evidence>
<reference evidence="17" key="1">
    <citation type="submission" date="2025-08" db="UniProtKB">
        <authorList>
            <consortium name="RefSeq"/>
        </authorList>
    </citation>
    <scope>IDENTIFICATION</scope>
</reference>
<dbReference type="UniPathway" id="UPA00545">
    <property type="reaction ID" value="UER00823"/>
</dbReference>
<dbReference type="FunCoup" id="A0A1U8AYZ6">
    <property type="interactions" value="178"/>
</dbReference>
<dbReference type="FunFam" id="1.20.140.40:FF:000001">
    <property type="entry name" value="Pectinesterase"/>
    <property type="match status" value="1"/>
</dbReference>
<comment type="pathway">
    <text evidence="1 12">Glycan metabolism; pectin degradation; 2-dehydro-3-deoxy-D-gluconate from pectin: step 1/5.</text>
</comment>
<keyword evidence="5 12" id="KW-0378">Hydrolase</keyword>
<feature type="domain" description="Pectinesterase inhibitor" evidence="15">
    <location>
        <begin position="61"/>
        <end position="213"/>
    </location>
</feature>
<evidence type="ECO:0000313" key="16">
    <source>
        <dbReference type="Proteomes" id="UP000189703"/>
    </source>
</evidence>
<feature type="active site" evidence="11">
    <location>
        <position position="428"/>
    </location>
</feature>
<evidence type="ECO:0000256" key="5">
    <source>
        <dbReference type="ARBA" id="ARBA00022801"/>
    </source>
</evidence>
<evidence type="ECO:0000259" key="15">
    <source>
        <dbReference type="SMART" id="SM00856"/>
    </source>
</evidence>
<dbReference type="OrthoDB" id="2019149at2759"/>
<dbReference type="InterPro" id="IPR033131">
    <property type="entry name" value="Pectinesterase_Asp_AS"/>
</dbReference>
<dbReference type="PROSITE" id="PS00503">
    <property type="entry name" value="PECTINESTERASE_2"/>
    <property type="match status" value="1"/>
</dbReference>
<dbReference type="KEGG" id="nnu:104605315"/>
<dbReference type="RefSeq" id="XP_010268337.1">
    <property type="nucleotide sequence ID" value="XM_010270035.1"/>
</dbReference>
<gene>
    <name evidence="17" type="primary">LOC104605315</name>
</gene>
<dbReference type="Proteomes" id="UP000189703">
    <property type="component" value="Unplaced"/>
</dbReference>
<evidence type="ECO:0000256" key="3">
    <source>
        <dbReference type="ARBA" id="ARBA00007786"/>
    </source>
</evidence>
<evidence type="ECO:0000256" key="2">
    <source>
        <dbReference type="ARBA" id="ARBA00006027"/>
    </source>
</evidence>
<protein>
    <recommendedName>
        <fullName evidence="4 12">Pectinesterase</fullName>
        <ecNumber evidence="4 12">3.1.1.11</ecNumber>
    </recommendedName>
</protein>
<dbReference type="AlphaFoldDB" id="A0A1U8AYZ6"/>
<keyword evidence="7" id="KW-1015">Disulfide bond</keyword>